<keyword evidence="9 12" id="KW-0472">Membrane</keyword>
<comment type="caution">
    <text evidence="14">The sequence shown here is derived from an EMBL/GenBank/DDBJ whole genome shotgun (WGS) entry which is preliminary data.</text>
</comment>
<comment type="subcellular location">
    <subcellularLocation>
        <location evidence="1">Cell membrane</location>
        <topology evidence="1">Single-pass membrane protein</topology>
    </subcellularLocation>
</comment>
<evidence type="ECO:0000256" key="10">
    <source>
        <dbReference type="PROSITE-ProRule" id="PRU01240"/>
    </source>
</evidence>
<feature type="active site" description="Charge relay system" evidence="10">
    <location>
        <position position="175"/>
    </location>
</feature>
<dbReference type="GO" id="GO:0005886">
    <property type="term" value="C:plasma membrane"/>
    <property type="evidence" value="ECO:0007669"/>
    <property type="project" value="UniProtKB-SubCell"/>
</dbReference>
<dbReference type="GO" id="GO:0006508">
    <property type="term" value="P:proteolysis"/>
    <property type="evidence" value="ECO:0007669"/>
    <property type="project" value="UniProtKB-KW"/>
</dbReference>
<dbReference type="PROSITE" id="PS00136">
    <property type="entry name" value="SUBTILASE_ASP"/>
    <property type="match status" value="1"/>
</dbReference>
<feature type="transmembrane region" description="Helical" evidence="12">
    <location>
        <begin position="440"/>
        <end position="461"/>
    </location>
</feature>
<protein>
    <submittedName>
        <fullName evidence="14">Type VII secretion-associated serine protease mycosin</fullName>
    </submittedName>
</protein>
<evidence type="ECO:0000256" key="4">
    <source>
        <dbReference type="ARBA" id="ARBA00022670"/>
    </source>
</evidence>
<dbReference type="InterPro" id="IPR050131">
    <property type="entry name" value="Peptidase_S8_subtilisin-like"/>
</dbReference>
<feature type="active site" description="Charge relay system" evidence="10">
    <location>
        <position position="140"/>
    </location>
</feature>
<feature type="region of interest" description="Disordered" evidence="11">
    <location>
        <begin position="1"/>
        <end position="80"/>
    </location>
</feature>
<evidence type="ECO:0000256" key="12">
    <source>
        <dbReference type="SAM" id="Phobius"/>
    </source>
</evidence>
<evidence type="ECO:0000256" key="7">
    <source>
        <dbReference type="ARBA" id="ARBA00022825"/>
    </source>
</evidence>
<name>A0A7X6D506_9ACTN</name>
<dbReference type="Proteomes" id="UP000578686">
    <property type="component" value="Unassembled WGS sequence"/>
</dbReference>
<dbReference type="InterPro" id="IPR023827">
    <property type="entry name" value="Peptidase_S8_Asp-AS"/>
</dbReference>
<dbReference type="SUPFAM" id="SSF52743">
    <property type="entry name" value="Subtilisin-like"/>
    <property type="match status" value="1"/>
</dbReference>
<gene>
    <name evidence="14" type="primary">mycP</name>
    <name evidence="14" type="ORF">HCN56_22560</name>
</gene>
<organism evidence="14 15">
    <name type="scientific">Streptomyces lonarensis</name>
    <dbReference type="NCBI Taxonomy" id="700599"/>
    <lineage>
        <taxon>Bacteria</taxon>
        <taxon>Bacillati</taxon>
        <taxon>Actinomycetota</taxon>
        <taxon>Actinomycetes</taxon>
        <taxon>Kitasatosporales</taxon>
        <taxon>Streptomycetaceae</taxon>
        <taxon>Streptomyces</taxon>
    </lineage>
</organism>
<feature type="domain" description="Peptidase S8/S53" evidence="13">
    <location>
        <begin position="131"/>
        <end position="394"/>
    </location>
</feature>
<proteinExistence type="inferred from homology"/>
<evidence type="ECO:0000256" key="5">
    <source>
        <dbReference type="ARBA" id="ARBA00022692"/>
    </source>
</evidence>
<sequence length="483" mass="50843">MDRAGADRRPRRRVRRHRLRRRPLRRPAADRGRRHRPRRELGRRPRRPRPRHPRHRRPDRTPRPEGRRHRGGGCVTTRSRRSPAALALTLLALLALLLTTAPTARADTIRDQQRWALDAVNADAAWETTRGAGVVVAVLDTGVDASHRDLAGAVLDGTDLVPHGAGPGDPTWAAHGTAMAGIIAGRGHGADRGSGVVGVAPEAQILPVRVLLEEDDPARKQKRAEGGNAVAEGIRWAVDHGADVVNLSLGDDSESAHPDPEEDAAIRYALRHGVVVVASAGNGGESGDPVSYPAGYPGVIAVTAVDRAGSRAPFSTRRWYASVSAPGKDVIIAAPGDRYMQGWGTSAAAAFVSGAVALLKAAHPELTPAEVRRLLATTARDAPEGGHSASLGAGLVDPAAAIEAAGTDRPLTASLANSHTAEYFGPGPRSGPVEEGEPPWLTPAAVTAGAMFLLAAALLFFRVGPAAPRRTSGPAVRPDRWTG</sequence>
<keyword evidence="15" id="KW-1185">Reference proteome</keyword>
<evidence type="ECO:0000259" key="13">
    <source>
        <dbReference type="Pfam" id="PF00082"/>
    </source>
</evidence>
<evidence type="ECO:0000256" key="8">
    <source>
        <dbReference type="ARBA" id="ARBA00022989"/>
    </source>
</evidence>
<evidence type="ECO:0000256" key="11">
    <source>
        <dbReference type="SAM" id="MobiDB-lite"/>
    </source>
</evidence>
<evidence type="ECO:0000256" key="6">
    <source>
        <dbReference type="ARBA" id="ARBA00022801"/>
    </source>
</evidence>
<keyword evidence="8 12" id="KW-1133">Transmembrane helix</keyword>
<dbReference type="NCBIfam" id="TIGR03921">
    <property type="entry name" value="T7SS_mycosin"/>
    <property type="match status" value="1"/>
</dbReference>
<comment type="similarity">
    <text evidence="2 10">Belongs to the peptidase S8 family.</text>
</comment>
<dbReference type="Pfam" id="PF00082">
    <property type="entry name" value="Peptidase_S8"/>
    <property type="match status" value="1"/>
</dbReference>
<evidence type="ECO:0000256" key="9">
    <source>
        <dbReference type="ARBA" id="ARBA00023136"/>
    </source>
</evidence>
<dbReference type="GO" id="GO:0004252">
    <property type="term" value="F:serine-type endopeptidase activity"/>
    <property type="evidence" value="ECO:0007669"/>
    <property type="project" value="UniProtKB-UniRule"/>
</dbReference>
<feature type="compositionally biased region" description="Basic residues" evidence="11">
    <location>
        <begin position="44"/>
        <end position="58"/>
    </location>
</feature>
<evidence type="ECO:0000256" key="1">
    <source>
        <dbReference type="ARBA" id="ARBA00004162"/>
    </source>
</evidence>
<dbReference type="InterPro" id="IPR036852">
    <property type="entry name" value="Peptidase_S8/S53_dom_sf"/>
</dbReference>
<accession>A0A7X6D506</accession>
<evidence type="ECO:0000313" key="15">
    <source>
        <dbReference type="Proteomes" id="UP000578686"/>
    </source>
</evidence>
<evidence type="ECO:0000256" key="2">
    <source>
        <dbReference type="ARBA" id="ARBA00011073"/>
    </source>
</evidence>
<dbReference type="AlphaFoldDB" id="A0A7X6D506"/>
<dbReference type="PANTHER" id="PTHR43806">
    <property type="entry name" value="PEPTIDASE S8"/>
    <property type="match status" value="1"/>
</dbReference>
<feature type="compositionally biased region" description="Basic residues" evidence="11">
    <location>
        <begin position="9"/>
        <end position="25"/>
    </location>
</feature>
<feature type="region of interest" description="Disordered" evidence="11">
    <location>
        <begin position="420"/>
        <end position="440"/>
    </location>
</feature>
<reference evidence="14 15" key="1">
    <citation type="submission" date="2020-03" db="EMBL/GenBank/DDBJ databases">
        <title>Draft genome of Streptomyces sp. ventii, isolated from the Axial Seamount in the Pacific Ocean, and resequencing of the two type strains Streptomyces lonarensis strain NCL 716 and Streptomyces bohaiensis strain 11A07.</title>
        <authorList>
            <person name="Loughran R.M."/>
            <person name="Pfannmuller K.M."/>
            <person name="Wasson B.J."/>
            <person name="Deadmond M.C."/>
            <person name="Paddock B.E."/>
            <person name="Koyack M.J."/>
            <person name="Gallegos D.A."/>
            <person name="Mitchell E.A."/>
            <person name="Ushijima B."/>
            <person name="Saw J.H."/>
            <person name="Mcphail K.L."/>
            <person name="Videau P."/>
        </authorList>
    </citation>
    <scope>NUCLEOTIDE SEQUENCE [LARGE SCALE GENOMIC DNA]</scope>
    <source>
        <strain evidence="14 15">NCL716</strain>
    </source>
</reference>
<keyword evidence="4 10" id="KW-0645">Protease</keyword>
<dbReference type="InterPro" id="IPR015500">
    <property type="entry name" value="Peptidase_S8_subtilisin-rel"/>
</dbReference>
<keyword evidence="7 10" id="KW-0720">Serine protease</keyword>
<evidence type="ECO:0000313" key="14">
    <source>
        <dbReference type="EMBL" id="NJQ08285.1"/>
    </source>
</evidence>
<keyword evidence="3" id="KW-1003">Cell membrane</keyword>
<keyword evidence="5 12" id="KW-0812">Transmembrane</keyword>
<keyword evidence="6 10" id="KW-0378">Hydrolase</keyword>
<dbReference type="PANTHER" id="PTHR43806:SF11">
    <property type="entry name" value="CEREVISIN-RELATED"/>
    <property type="match status" value="1"/>
</dbReference>
<dbReference type="PRINTS" id="PR00723">
    <property type="entry name" value="SUBTILISIN"/>
</dbReference>
<feature type="active site" description="Charge relay system" evidence="10">
    <location>
        <position position="346"/>
    </location>
</feature>
<dbReference type="EMBL" id="JAAVJD010000274">
    <property type="protein sequence ID" value="NJQ08285.1"/>
    <property type="molecule type" value="Genomic_DNA"/>
</dbReference>
<dbReference type="InterPro" id="IPR023834">
    <property type="entry name" value="T7SS_pept_S8A_mycosin"/>
</dbReference>
<evidence type="ECO:0000256" key="3">
    <source>
        <dbReference type="ARBA" id="ARBA00022475"/>
    </source>
</evidence>
<dbReference type="PROSITE" id="PS51892">
    <property type="entry name" value="SUBTILASE"/>
    <property type="match status" value="1"/>
</dbReference>
<dbReference type="Gene3D" id="3.40.50.200">
    <property type="entry name" value="Peptidase S8/S53 domain"/>
    <property type="match status" value="1"/>
</dbReference>
<dbReference type="InterPro" id="IPR000209">
    <property type="entry name" value="Peptidase_S8/S53_dom"/>
</dbReference>